<dbReference type="EMBL" id="GL945429">
    <property type="protein sequence ID" value="EGO30028.1"/>
    <property type="molecule type" value="Genomic_DNA"/>
</dbReference>
<proteinExistence type="predicted"/>
<evidence type="ECO:0000256" key="1">
    <source>
        <dbReference type="SAM" id="MobiDB-lite"/>
    </source>
</evidence>
<evidence type="ECO:0000313" key="2">
    <source>
        <dbReference type="EMBL" id="EGO30028.1"/>
    </source>
</evidence>
<feature type="region of interest" description="Disordered" evidence="1">
    <location>
        <begin position="1"/>
        <end position="34"/>
    </location>
</feature>
<dbReference type="KEGG" id="sla:SERLADRAFT_458492"/>
<name>F8NJH8_SERL9</name>
<gene>
    <name evidence="2" type="ORF">SERLADRAFT_458492</name>
</gene>
<dbReference type="Proteomes" id="UP000008064">
    <property type="component" value="Unassembled WGS sequence"/>
</dbReference>
<reference evidence="2" key="1">
    <citation type="submission" date="2011-04" db="EMBL/GenBank/DDBJ databases">
        <title>Evolution of plant cell wall degrading machinery underlies the functional diversity of forest fungi.</title>
        <authorList>
            <consortium name="US DOE Joint Genome Institute (JGI-PGF)"/>
            <person name="Eastwood D.C."/>
            <person name="Floudas D."/>
            <person name="Binder M."/>
            <person name="Majcherczyk A."/>
            <person name="Schneider P."/>
            <person name="Aerts A."/>
            <person name="Asiegbu F.O."/>
            <person name="Baker S.E."/>
            <person name="Barry K."/>
            <person name="Bendiksby M."/>
            <person name="Blumentritt M."/>
            <person name="Coutinho P.M."/>
            <person name="Cullen D."/>
            <person name="Cullen D."/>
            <person name="Gathman A."/>
            <person name="Goodell B."/>
            <person name="Henrissat B."/>
            <person name="Ihrmark K."/>
            <person name="Kauserud H."/>
            <person name="Kohler A."/>
            <person name="LaButti K."/>
            <person name="Lapidus A."/>
            <person name="Lavin J.L."/>
            <person name="Lee Y.-H."/>
            <person name="Lindquist E."/>
            <person name="Lilly W."/>
            <person name="Lucas S."/>
            <person name="Morin E."/>
            <person name="Murat C."/>
            <person name="Oguiza J.A."/>
            <person name="Park J."/>
            <person name="Pisabarro A.G."/>
            <person name="Riley R."/>
            <person name="Rosling A."/>
            <person name="Salamov A."/>
            <person name="Schmidt O."/>
            <person name="Schmutz J."/>
            <person name="Skrede I."/>
            <person name="Stenlid J."/>
            <person name="Wiebenga A."/>
            <person name="Xie X."/>
            <person name="Kues U."/>
            <person name="Hibbett D.S."/>
            <person name="Hoffmeister D."/>
            <person name="Hogberg N."/>
            <person name="Martin F."/>
            <person name="Grigoriev I.V."/>
            <person name="Watkinson S.C."/>
        </authorList>
    </citation>
    <scope>NUCLEOTIDE SEQUENCE</scope>
    <source>
        <strain evidence="2">S7.9</strain>
    </source>
</reference>
<sequence length="75" mass="8531">MSSISSPEIRHDQPQPTCGMDPMSPPAQGANNYHYPEGKNDWKHALFSCFNHCGTCLSFPFTSWIVLEGELYRLR</sequence>
<dbReference type="HOGENOM" id="CLU_2672626_0_0_1"/>
<dbReference type="AlphaFoldDB" id="F8NJH8"/>
<dbReference type="GeneID" id="18817735"/>
<protein>
    <submittedName>
        <fullName evidence="2">Uncharacterized protein</fullName>
    </submittedName>
</protein>
<dbReference type="OrthoDB" id="1045822at2759"/>
<organism>
    <name type="scientific">Serpula lacrymans var. lacrymans (strain S7.9)</name>
    <name type="common">Dry rot fungus</name>
    <dbReference type="NCBI Taxonomy" id="578457"/>
    <lineage>
        <taxon>Eukaryota</taxon>
        <taxon>Fungi</taxon>
        <taxon>Dikarya</taxon>
        <taxon>Basidiomycota</taxon>
        <taxon>Agaricomycotina</taxon>
        <taxon>Agaricomycetes</taxon>
        <taxon>Agaricomycetidae</taxon>
        <taxon>Boletales</taxon>
        <taxon>Coniophorineae</taxon>
        <taxon>Serpulaceae</taxon>
        <taxon>Serpula</taxon>
    </lineage>
</organism>
<accession>F8NJH8</accession>
<dbReference type="RefSeq" id="XP_007314270.1">
    <property type="nucleotide sequence ID" value="XM_007314208.1"/>
</dbReference>